<keyword evidence="1" id="KW-0812">Transmembrane</keyword>
<accession>A0A6N4A5C1</accession>
<dbReference type="RefSeq" id="WP_071449112.1">
    <property type="nucleotide sequence ID" value="NZ_MLOK01000054.1"/>
</dbReference>
<dbReference type="EMBL" id="MLOK01000054">
    <property type="protein sequence ID" value="OIM20555.1"/>
    <property type="molecule type" value="Genomic_DNA"/>
</dbReference>
<sequence>MKNPWKIILWIVAVYLFFNLLGALLGVVFSLIVPLTILYIIYRGVVRHNRISKRIARKVKNKTGVLIYKHDWWKLIISFLVALPLYWFAQIQTNWISYTLIFTFCLIAGYFFITAFRRWTYLEISDFGFVRVDHKYFFRHKLIYDWSRIYYTEVSAEGLNYQLYVATLDGSFTIKQNDVKGIAIPELKKIVDSYIRSKTTKNDSDIFRENEQNDNYSGAVGGINHVADSVLDATDSILATAKNKFDEYLNQTKLADEETSIDLTPIVIFKKKGKSKRPFGQFTAYGFEFSKPLIISKNDTKIFQVPWKNISDIKVDDLKRPSQLELNLKLVNGYDLDLLIADSESGQKFISLLEIKKLYLRVQTLKSHSKHKSMTV</sequence>
<organism evidence="2 3">
    <name type="scientific">Oenococcus oeni</name>
    <name type="common">Leuconostoc oenos</name>
    <dbReference type="NCBI Taxonomy" id="1247"/>
    <lineage>
        <taxon>Bacteria</taxon>
        <taxon>Bacillati</taxon>
        <taxon>Bacillota</taxon>
        <taxon>Bacilli</taxon>
        <taxon>Lactobacillales</taxon>
        <taxon>Lactobacillaceae</taxon>
        <taxon>Oenococcus</taxon>
    </lineage>
</organism>
<name>A0A6N4A5C1_OENOE</name>
<proteinExistence type="predicted"/>
<dbReference type="Proteomes" id="UP000181728">
    <property type="component" value="Unassembled WGS sequence"/>
</dbReference>
<feature type="transmembrane region" description="Helical" evidence="1">
    <location>
        <begin position="12"/>
        <end position="42"/>
    </location>
</feature>
<dbReference type="AlphaFoldDB" id="A0A6N4A5C1"/>
<feature type="transmembrane region" description="Helical" evidence="1">
    <location>
        <begin position="72"/>
        <end position="89"/>
    </location>
</feature>
<evidence type="ECO:0000256" key="1">
    <source>
        <dbReference type="SAM" id="Phobius"/>
    </source>
</evidence>
<feature type="transmembrane region" description="Helical" evidence="1">
    <location>
        <begin position="95"/>
        <end position="113"/>
    </location>
</feature>
<evidence type="ECO:0000313" key="3">
    <source>
        <dbReference type="Proteomes" id="UP000181728"/>
    </source>
</evidence>
<protein>
    <submittedName>
        <fullName evidence="2">Uncharacterized protein</fullName>
    </submittedName>
</protein>
<reference evidence="2 3" key="1">
    <citation type="journal article" date="2016" name="BMC Genomics">
        <title>Consensus pan-genome assembly of the specialised wine bacterium Oenococcus oeni.</title>
        <authorList>
            <person name="Sternes P.R."/>
            <person name="Borneman A.R."/>
        </authorList>
    </citation>
    <scope>NUCLEOTIDE SEQUENCE [LARGE SCALE GENOMIC DNA]</scope>
    <source>
        <strain evidence="2 3">AWRIB661</strain>
    </source>
</reference>
<evidence type="ECO:0000313" key="2">
    <source>
        <dbReference type="EMBL" id="OIM20555.1"/>
    </source>
</evidence>
<comment type="caution">
    <text evidence="2">The sequence shown here is derived from an EMBL/GenBank/DDBJ whole genome shotgun (WGS) entry which is preliminary data.</text>
</comment>
<keyword evidence="1" id="KW-1133">Transmembrane helix</keyword>
<keyword evidence="1" id="KW-0472">Membrane</keyword>
<gene>
    <name evidence="2" type="ORF">ATX59_08240</name>
</gene>